<protein>
    <recommendedName>
        <fullName evidence="4">BACON domain-containing protein</fullName>
    </recommendedName>
</protein>
<dbReference type="AlphaFoldDB" id="A0AAX2F2G0"/>
<keyword evidence="3" id="KW-1185">Reference proteome</keyword>
<comment type="caution">
    <text evidence="2">The sequence shown here is derived from an EMBL/GenBank/DDBJ whole genome shotgun (WGS) entry which is preliminary data.</text>
</comment>
<feature type="signal peptide" evidence="1">
    <location>
        <begin position="1"/>
        <end position="26"/>
    </location>
</feature>
<evidence type="ECO:0000313" key="2">
    <source>
        <dbReference type="EMBL" id="SHF68843.1"/>
    </source>
</evidence>
<feature type="chain" id="PRO_5044027540" description="BACON domain-containing protein" evidence="1">
    <location>
        <begin position="27"/>
        <end position="94"/>
    </location>
</feature>
<dbReference type="PROSITE" id="PS51257">
    <property type="entry name" value="PROKAR_LIPOPROTEIN"/>
    <property type="match status" value="1"/>
</dbReference>
<dbReference type="RefSeq" id="WP_025836994.1">
    <property type="nucleotide sequence ID" value="NZ_BAKP01000003.1"/>
</dbReference>
<keyword evidence="1" id="KW-0732">Signal</keyword>
<organism evidence="2 3">
    <name type="scientific">Prevotella scopos JCM 17725</name>
    <dbReference type="NCBI Taxonomy" id="1236518"/>
    <lineage>
        <taxon>Bacteria</taxon>
        <taxon>Pseudomonadati</taxon>
        <taxon>Bacteroidota</taxon>
        <taxon>Bacteroidia</taxon>
        <taxon>Bacteroidales</taxon>
        <taxon>Prevotellaceae</taxon>
        <taxon>Prevotella</taxon>
    </lineage>
</organism>
<proteinExistence type="predicted"/>
<gene>
    <name evidence="2" type="ORF">SAMN05444364_10580</name>
</gene>
<accession>A0AAX2F2G0</accession>
<evidence type="ECO:0008006" key="4">
    <source>
        <dbReference type="Google" id="ProtNLM"/>
    </source>
</evidence>
<dbReference type="Proteomes" id="UP000184105">
    <property type="component" value="Unassembled WGS sequence"/>
</dbReference>
<evidence type="ECO:0000256" key="1">
    <source>
        <dbReference type="SAM" id="SignalP"/>
    </source>
</evidence>
<dbReference type="EMBL" id="FQWA01000005">
    <property type="protein sequence ID" value="SHF68843.1"/>
    <property type="molecule type" value="Genomic_DNA"/>
</dbReference>
<name>A0AAX2F2G0_9BACT</name>
<evidence type="ECO:0000313" key="3">
    <source>
        <dbReference type="Proteomes" id="UP000184105"/>
    </source>
</evidence>
<sequence>MNFKKICGLILAVVAAGLTSCSSDLNNEEKAPVSPNETAKRALSIATGDAKTRSEVNIDADNKWVAGDRFMAYNRTFTGSGVFIRASLVLLRKL</sequence>
<reference evidence="2 3" key="1">
    <citation type="submission" date="2016-11" db="EMBL/GenBank/DDBJ databases">
        <authorList>
            <person name="Varghese N."/>
            <person name="Submissions S."/>
        </authorList>
    </citation>
    <scope>NUCLEOTIDE SEQUENCE [LARGE SCALE GENOMIC DNA]</scope>
    <source>
        <strain evidence="2 3">DSM 22613</strain>
    </source>
</reference>